<dbReference type="InterPro" id="IPR010565">
    <property type="entry name" value="Muskelin_N"/>
</dbReference>
<name>A0A8H5BT90_9AGAR</name>
<dbReference type="Pfam" id="PF01344">
    <property type="entry name" value="Kelch_1"/>
    <property type="match status" value="1"/>
</dbReference>
<dbReference type="OrthoDB" id="10052615at2759"/>
<feature type="compositionally biased region" description="Basic and acidic residues" evidence="3">
    <location>
        <begin position="776"/>
        <end position="785"/>
    </location>
</feature>
<organism evidence="5 6">
    <name type="scientific">Psilocybe cf. subviscida</name>
    <dbReference type="NCBI Taxonomy" id="2480587"/>
    <lineage>
        <taxon>Eukaryota</taxon>
        <taxon>Fungi</taxon>
        <taxon>Dikarya</taxon>
        <taxon>Basidiomycota</taxon>
        <taxon>Agaricomycotina</taxon>
        <taxon>Agaricomycetes</taxon>
        <taxon>Agaricomycetidae</taxon>
        <taxon>Agaricales</taxon>
        <taxon>Agaricineae</taxon>
        <taxon>Strophariaceae</taxon>
        <taxon>Psilocybe</taxon>
    </lineage>
</organism>
<evidence type="ECO:0000256" key="1">
    <source>
        <dbReference type="ARBA" id="ARBA00022441"/>
    </source>
</evidence>
<comment type="caution">
    <text evidence="5">The sequence shown here is derived from an EMBL/GenBank/DDBJ whole genome shotgun (WGS) entry which is preliminary data.</text>
</comment>
<dbReference type="Proteomes" id="UP000567179">
    <property type="component" value="Unassembled WGS sequence"/>
</dbReference>
<evidence type="ECO:0000313" key="6">
    <source>
        <dbReference type="Proteomes" id="UP000567179"/>
    </source>
</evidence>
<dbReference type="Gene3D" id="2.60.120.260">
    <property type="entry name" value="Galactose-binding domain-like"/>
    <property type="match status" value="1"/>
</dbReference>
<dbReference type="GO" id="GO:0005737">
    <property type="term" value="C:cytoplasm"/>
    <property type="evidence" value="ECO:0007669"/>
    <property type="project" value="TreeGrafter"/>
</dbReference>
<accession>A0A8H5BT90</accession>
<dbReference type="InterPro" id="IPR006652">
    <property type="entry name" value="Kelch_1"/>
</dbReference>
<dbReference type="InterPro" id="IPR008979">
    <property type="entry name" value="Galactose-bd-like_sf"/>
</dbReference>
<feature type="region of interest" description="Disordered" evidence="3">
    <location>
        <begin position="747"/>
        <end position="817"/>
    </location>
</feature>
<feature type="domain" description="Muskelin N-terminal" evidence="4">
    <location>
        <begin position="13"/>
        <end position="209"/>
    </location>
</feature>
<dbReference type="InterPro" id="IPR052456">
    <property type="entry name" value="CTLH_complex_component"/>
</dbReference>
<gene>
    <name evidence="5" type="ORF">D9619_011648</name>
</gene>
<dbReference type="Pfam" id="PF24681">
    <property type="entry name" value="Kelch_KLHDC2_KLHL20_DRC7"/>
    <property type="match status" value="1"/>
</dbReference>
<evidence type="ECO:0000256" key="2">
    <source>
        <dbReference type="ARBA" id="ARBA00022737"/>
    </source>
</evidence>
<dbReference type="SUPFAM" id="SSF117281">
    <property type="entry name" value="Kelch motif"/>
    <property type="match status" value="2"/>
</dbReference>
<feature type="region of interest" description="Disordered" evidence="3">
    <location>
        <begin position="828"/>
        <end position="847"/>
    </location>
</feature>
<feature type="region of interest" description="Disordered" evidence="3">
    <location>
        <begin position="351"/>
        <end position="385"/>
    </location>
</feature>
<sequence>MSASSRRSSTPESKPLTYSIAASTQHSGKYGPKNIMHDKPQDQFSRWSSALQGRNNQWILLRLESLAVLKTITFGKFCKAHPCNVKELKVLAGMAEDSLTEVLHVYLKNDAIPETFHLKHANSSGVPFPARYVKIMPINAHALHFHISLWHVALAGIADEMYVENVRAAYDEFREAAIMRYVLKHLRQRRLLTPYQEILSRTNIQLEHPLVTQFHEELVLQGSWVKSEQQLQHMGSAGLFDTLAYTYPPHSIWTRLLGTDADGDVPPARGGHSMCVDPVNEVIYIFGGWSGTASLDDFWAYSVREDKWKVLSHSTTNEQNAPGARSCHKMVFDTKTGCIYLLGRLTDEDEMSVSQAARSPPHHEHSPPLFPPGAPQQPPDREQTSQLPCSEFYRYHTRGVLAGKWDFLSIDTASSGGPPLIFDHQMVMDSDSQMLYVSGGRIVDGESNSIKYSGLYSYNVATSKWKAHLPTESNYGATEIPGRYGHSMVLDPDVRTLFIFAGKRDEKYLSDMYTYNIDTGVASEIFSDFSIAGGPPACFTQRAVIDTSLKEIYIIFGIKKEPGSPETVARAPLANWVYNYSTTPGTWLQILRESGRTIAELPSPRFAHQVAYIPSTKSLFLHGGNAGHGFSDETYHESVPSTPAPEDAHVENTPGATAALEDFEYPEASERRLDDFWRMNLKRPGPEETIRRAKFEIRKQQFREMCEDDAPIKALGFLQTQVSSVVDHNNAKETEIFRALLTHLLSPPKPSASTTPTTSAAISTSTSYSSSTASSLEHEDTREVSTRPQKRSRGDRGDEGSWTNNVPETSASASRVGSSAYISNIQSLPDTVDPLEPRMRGDDAPILPGARYKQRTEVFENILKLVVECEKQPTESLLDWIEQRDRCHAQGRGL</sequence>
<keyword evidence="6" id="KW-1185">Reference proteome</keyword>
<evidence type="ECO:0000256" key="3">
    <source>
        <dbReference type="SAM" id="MobiDB-lite"/>
    </source>
</evidence>
<dbReference type="Gene3D" id="2.120.10.80">
    <property type="entry name" value="Kelch-type beta propeller"/>
    <property type="match status" value="2"/>
</dbReference>
<reference evidence="5 6" key="1">
    <citation type="journal article" date="2020" name="ISME J.">
        <title>Uncovering the hidden diversity of litter-decomposition mechanisms in mushroom-forming fungi.</title>
        <authorList>
            <person name="Floudas D."/>
            <person name="Bentzer J."/>
            <person name="Ahren D."/>
            <person name="Johansson T."/>
            <person name="Persson P."/>
            <person name="Tunlid A."/>
        </authorList>
    </citation>
    <scope>NUCLEOTIDE SEQUENCE [LARGE SCALE GENOMIC DNA]</scope>
    <source>
        <strain evidence="5 6">CBS 101986</strain>
    </source>
</reference>
<keyword evidence="1" id="KW-0880">Kelch repeat</keyword>
<dbReference type="EMBL" id="JAACJJ010000003">
    <property type="protein sequence ID" value="KAF5328806.1"/>
    <property type="molecule type" value="Genomic_DNA"/>
</dbReference>
<evidence type="ECO:0000313" key="5">
    <source>
        <dbReference type="EMBL" id="KAF5328806.1"/>
    </source>
</evidence>
<protein>
    <recommendedName>
        <fullName evidence="4">Muskelin N-terminal domain-containing protein</fullName>
    </recommendedName>
</protein>
<dbReference type="InterPro" id="IPR015915">
    <property type="entry name" value="Kelch-typ_b-propeller"/>
</dbReference>
<feature type="compositionally biased region" description="Low complexity" evidence="3">
    <location>
        <begin position="751"/>
        <end position="775"/>
    </location>
</feature>
<keyword evidence="2" id="KW-0677">Repeat</keyword>
<evidence type="ECO:0000259" key="4">
    <source>
        <dbReference type="Pfam" id="PF06588"/>
    </source>
</evidence>
<proteinExistence type="predicted"/>
<dbReference type="PANTHER" id="PTHR15526">
    <property type="entry name" value="MUSKELIN"/>
    <property type="match status" value="1"/>
</dbReference>
<feature type="compositionally biased region" description="Polar residues" evidence="3">
    <location>
        <begin position="801"/>
        <end position="817"/>
    </location>
</feature>
<dbReference type="Pfam" id="PF06588">
    <property type="entry name" value="Muskelin_N"/>
    <property type="match status" value="1"/>
</dbReference>
<dbReference type="SUPFAM" id="SSF49785">
    <property type="entry name" value="Galactose-binding domain-like"/>
    <property type="match status" value="1"/>
</dbReference>
<dbReference type="PANTHER" id="PTHR15526:SF5">
    <property type="entry name" value="MUSKELIN"/>
    <property type="match status" value="1"/>
</dbReference>
<dbReference type="AlphaFoldDB" id="A0A8H5BT90"/>
<feature type="compositionally biased region" description="Pro residues" evidence="3">
    <location>
        <begin position="368"/>
        <end position="378"/>
    </location>
</feature>